<name>A0AC61DHH7_9FIRM</name>
<proteinExistence type="predicted"/>
<gene>
    <name evidence="1" type="ORF">CS063_00360</name>
</gene>
<evidence type="ECO:0000313" key="2">
    <source>
        <dbReference type="Proteomes" id="UP000224460"/>
    </source>
</evidence>
<dbReference type="Proteomes" id="UP000224460">
    <property type="component" value="Unassembled WGS sequence"/>
</dbReference>
<dbReference type="EMBL" id="PEDL01000001">
    <property type="protein sequence ID" value="PHV71962.1"/>
    <property type="molecule type" value="Genomic_DNA"/>
</dbReference>
<comment type="caution">
    <text evidence="1">The sequence shown here is derived from an EMBL/GenBank/DDBJ whole genome shotgun (WGS) entry which is preliminary data.</text>
</comment>
<sequence>MSNSYRKKRYNGYRPHKPYKKKRSWSTLWLIVLLFGTWYMLFGKEILVPLTEVAVGSNREEKEKVQQQTEGKAYNVLCTQANVAKILVHTLSKNQSIYLNSEDQGIWYNKYYEALEKEWGFTYLKKENASEGMTYLQIAELFNEILGEGYDVGVSASDKNLNRMINLNEFITSYTKALEHTGKGILLQEKDLVLIATPATYEKLKAWQVMTDQGEYGFEGLILDSLCGQTVRVLVKDNEILAVTRILSEESIIKECYILKVNQKTADIQIGDVKLTYPNEVLMNKDEGTIGTITLKKNTITGFEIQNQKATDTLIRVTTDYIELEKGGRFPYNYVMVYDRTVEGGFSSLGALPCGVEVEYTMKDQAITSMQVIKKPNSSQIRVLLNSGQEGNYLHEDIQLTSTQDYELHYNGKTLTFPKNNKWNAKNFNWQGNETRVQFIPTTDSHLQVLSMTRKEINPHYKGALEIIKEGDGFYLINELDMEDYVAGVIPSEMPASYGEEAAKVQAIAARTYALSAQMGSKYVAYGAQIDDTVSSQVYMQVMPDASAYEAAKATKGQALYFNDKIISSKFFATSCGYTANFGEVWANGETFPTNTPVYLVSRQQYVGDKLISDMSSEKEAYKFYTLKPSEVNAFDKDSPWFRWQVKLQKEELEALINPAINKLTKNYPSLVKILNENKEWVSGELDTIGTITDLQVKKRGQGGNMMELVIVGEKAIVKVSTEYLIRSLFSTNEKQSLDVTRADTTEVKGMALLPSAFFSLDIAYDNNNNLSKLTLYGGGYGHGVGMSQDGVKGMAKKGYTYREILKHFYPQIEIKEM</sequence>
<protein>
    <submittedName>
        <fullName evidence="1">Uncharacterized protein</fullName>
    </submittedName>
</protein>
<reference evidence="1" key="1">
    <citation type="submission" date="2017-10" db="EMBL/GenBank/DDBJ databases">
        <title>Genome sequence of cellulolytic Lachnospiraceae bacterium XHS1971 isolated from hotspring sediment.</title>
        <authorList>
            <person name="Vasudevan G."/>
            <person name="Joshi A.J."/>
            <person name="Hivarkar S."/>
            <person name="Lanjekar V.B."/>
            <person name="Dhakephalkar P.K."/>
            <person name="Dagar S."/>
        </authorList>
    </citation>
    <scope>NUCLEOTIDE SEQUENCE</scope>
    <source>
        <strain evidence="1">XHS1971</strain>
    </source>
</reference>
<keyword evidence="2" id="KW-1185">Reference proteome</keyword>
<evidence type="ECO:0000313" key="1">
    <source>
        <dbReference type="EMBL" id="PHV71962.1"/>
    </source>
</evidence>
<accession>A0AC61DHH7</accession>
<organism evidence="1 2">
    <name type="scientific">Sporanaerobium hydrogeniformans</name>
    <dbReference type="NCBI Taxonomy" id="3072179"/>
    <lineage>
        <taxon>Bacteria</taxon>
        <taxon>Bacillati</taxon>
        <taxon>Bacillota</taxon>
        <taxon>Clostridia</taxon>
        <taxon>Lachnospirales</taxon>
        <taxon>Lachnospiraceae</taxon>
        <taxon>Sporanaerobium</taxon>
    </lineage>
</organism>